<evidence type="ECO:0000256" key="3">
    <source>
        <dbReference type="ARBA" id="ARBA00022741"/>
    </source>
</evidence>
<keyword evidence="6" id="KW-0963">Cytoplasm</keyword>
<dbReference type="InterPro" id="IPR001977">
    <property type="entry name" value="Depp_CoAkinase"/>
</dbReference>
<reference evidence="8 9" key="1">
    <citation type="submission" date="2018-04" db="EMBL/GenBank/DDBJ databases">
        <title>Novel Campyloabacter and Helicobacter Species and Strains.</title>
        <authorList>
            <person name="Mannion A.J."/>
            <person name="Shen Z."/>
            <person name="Fox J.G."/>
        </authorList>
    </citation>
    <scope>NUCLEOTIDE SEQUENCE [LARGE SCALE GENOMIC DNA]</scope>
    <source>
        <strain evidence="8 9">MIT 04-9362</strain>
    </source>
</reference>
<dbReference type="InterPro" id="IPR027417">
    <property type="entry name" value="P-loop_NTPase"/>
</dbReference>
<dbReference type="CDD" id="cd02022">
    <property type="entry name" value="DPCK"/>
    <property type="match status" value="1"/>
</dbReference>
<comment type="function">
    <text evidence="6">Catalyzes the phosphorylation of the 3'-hydroxyl group of dephosphocoenzyme A to form coenzyme A.</text>
</comment>
<dbReference type="Proteomes" id="UP000256695">
    <property type="component" value="Unassembled WGS sequence"/>
</dbReference>
<keyword evidence="4 6" id="KW-0067">ATP-binding</keyword>
<name>A0A3D8J9H4_9HELI</name>
<dbReference type="PANTHER" id="PTHR10695:SF46">
    <property type="entry name" value="BIFUNCTIONAL COENZYME A SYNTHASE-RELATED"/>
    <property type="match status" value="1"/>
</dbReference>
<evidence type="ECO:0000256" key="1">
    <source>
        <dbReference type="ARBA" id="ARBA00009018"/>
    </source>
</evidence>
<keyword evidence="5 6" id="KW-0173">Coenzyme A biosynthesis</keyword>
<keyword evidence="9" id="KW-1185">Reference proteome</keyword>
<dbReference type="GO" id="GO:0015937">
    <property type="term" value="P:coenzyme A biosynthetic process"/>
    <property type="evidence" value="ECO:0007669"/>
    <property type="project" value="UniProtKB-UniRule"/>
</dbReference>
<dbReference type="GO" id="GO:0005524">
    <property type="term" value="F:ATP binding"/>
    <property type="evidence" value="ECO:0007669"/>
    <property type="project" value="UniProtKB-UniRule"/>
</dbReference>
<protein>
    <recommendedName>
        <fullName evidence="6 7">Dephospho-CoA kinase</fullName>
        <ecNumber evidence="6 7">2.7.1.24</ecNumber>
    </recommendedName>
    <alternativeName>
        <fullName evidence="6">Dephosphocoenzyme A kinase</fullName>
    </alternativeName>
</protein>
<comment type="caution">
    <text evidence="8">The sequence shown here is derived from an EMBL/GenBank/DDBJ whole genome shotgun (WGS) entry which is preliminary data.</text>
</comment>
<comment type="pathway">
    <text evidence="6">Cofactor biosynthesis; coenzyme A biosynthesis; CoA from (R)-pantothenate: step 5/5.</text>
</comment>
<dbReference type="Gene3D" id="3.40.50.300">
    <property type="entry name" value="P-loop containing nucleotide triphosphate hydrolases"/>
    <property type="match status" value="1"/>
</dbReference>
<comment type="catalytic activity">
    <reaction evidence="6">
        <text>3'-dephospho-CoA + ATP = ADP + CoA + H(+)</text>
        <dbReference type="Rhea" id="RHEA:18245"/>
        <dbReference type="ChEBI" id="CHEBI:15378"/>
        <dbReference type="ChEBI" id="CHEBI:30616"/>
        <dbReference type="ChEBI" id="CHEBI:57287"/>
        <dbReference type="ChEBI" id="CHEBI:57328"/>
        <dbReference type="ChEBI" id="CHEBI:456216"/>
        <dbReference type="EC" id="2.7.1.24"/>
    </reaction>
</comment>
<dbReference type="OrthoDB" id="9812943at2"/>
<dbReference type="EMBL" id="NXLX01000010">
    <property type="protein sequence ID" value="RDU73514.1"/>
    <property type="molecule type" value="Genomic_DNA"/>
</dbReference>
<dbReference type="GO" id="GO:0004140">
    <property type="term" value="F:dephospho-CoA kinase activity"/>
    <property type="evidence" value="ECO:0007669"/>
    <property type="project" value="UniProtKB-UniRule"/>
</dbReference>
<dbReference type="SUPFAM" id="SSF52540">
    <property type="entry name" value="P-loop containing nucleoside triphosphate hydrolases"/>
    <property type="match status" value="1"/>
</dbReference>
<evidence type="ECO:0000313" key="8">
    <source>
        <dbReference type="EMBL" id="RDU73514.1"/>
    </source>
</evidence>
<dbReference type="NCBIfam" id="TIGR00152">
    <property type="entry name" value="dephospho-CoA kinase"/>
    <property type="match status" value="1"/>
</dbReference>
<evidence type="ECO:0000256" key="2">
    <source>
        <dbReference type="ARBA" id="ARBA00022679"/>
    </source>
</evidence>
<evidence type="ECO:0000256" key="5">
    <source>
        <dbReference type="ARBA" id="ARBA00022993"/>
    </source>
</evidence>
<dbReference type="PANTHER" id="PTHR10695">
    <property type="entry name" value="DEPHOSPHO-COA KINASE-RELATED"/>
    <property type="match status" value="1"/>
</dbReference>
<gene>
    <name evidence="6" type="primary">coaE</name>
    <name evidence="8" type="ORF">CQA57_04855</name>
</gene>
<dbReference type="HAMAP" id="MF_00376">
    <property type="entry name" value="Dephospho_CoA_kinase"/>
    <property type="match status" value="1"/>
</dbReference>
<evidence type="ECO:0000256" key="7">
    <source>
        <dbReference type="NCBIfam" id="TIGR00152"/>
    </source>
</evidence>
<comment type="subcellular location">
    <subcellularLocation>
        <location evidence="6">Cytoplasm</location>
    </subcellularLocation>
</comment>
<keyword evidence="6 8" id="KW-0418">Kinase</keyword>
<sequence>MLQSFILCCEGIVLEYGIVLTGGIASGKSSVARILAQKGFEIIDADCIAHQVLEIQQEKIKKVFPEAFCAQKIDRMKLGEIVFKSAEKRKKLEEIMHPEIEKIILQKALSLEKMNKYYFLDIPLFFEVGGRKVYNTKWILLIYCSKELQIERLCKRNNLSKEKALQRIDSQMSLESKKALSDEVIDNSKNLEHLQNAIELFLKKNKIE</sequence>
<dbReference type="PROSITE" id="PS51219">
    <property type="entry name" value="DPCK"/>
    <property type="match status" value="1"/>
</dbReference>
<dbReference type="AlphaFoldDB" id="A0A3D8J9H4"/>
<organism evidence="8 9">
    <name type="scientific">Helicobacter anseris</name>
    <dbReference type="NCBI Taxonomy" id="375926"/>
    <lineage>
        <taxon>Bacteria</taxon>
        <taxon>Pseudomonadati</taxon>
        <taxon>Campylobacterota</taxon>
        <taxon>Epsilonproteobacteria</taxon>
        <taxon>Campylobacterales</taxon>
        <taxon>Helicobacteraceae</taxon>
        <taxon>Helicobacter</taxon>
    </lineage>
</organism>
<dbReference type="UniPathway" id="UPA00241">
    <property type="reaction ID" value="UER00356"/>
</dbReference>
<feature type="binding site" evidence="6">
    <location>
        <begin position="25"/>
        <end position="30"/>
    </location>
    <ligand>
        <name>ATP</name>
        <dbReference type="ChEBI" id="CHEBI:30616"/>
    </ligand>
</feature>
<evidence type="ECO:0000256" key="6">
    <source>
        <dbReference type="HAMAP-Rule" id="MF_00376"/>
    </source>
</evidence>
<accession>A0A3D8J9H4</accession>
<dbReference type="GO" id="GO:0005737">
    <property type="term" value="C:cytoplasm"/>
    <property type="evidence" value="ECO:0007669"/>
    <property type="project" value="UniProtKB-SubCell"/>
</dbReference>
<dbReference type="Pfam" id="PF01121">
    <property type="entry name" value="CoaE"/>
    <property type="match status" value="1"/>
</dbReference>
<keyword evidence="2 6" id="KW-0808">Transferase</keyword>
<dbReference type="EC" id="2.7.1.24" evidence="6 7"/>
<proteinExistence type="inferred from homology"/>
<evidence type="ECO:0000313" key="9">
    <source>
        <dbReference type="Proteomes" id="UP000256695"/>
    </source>
</evidence>
<evidence type="ECO:0000256" key="4">
    <source>
        <dbReference type="ARBA" id="ARBA00022840"/>
    </source>
</evidence>
<comment type="similarity">
    <text evidence="1 6">Belongs to the CoaE family.</text>
</comment>
<keyword evidence="3 6" id="KW-0547">Nucleotide-binding</keyword>